<accession>A0A336MEG3</accession>
<feature type="compositionally biased region" description="Basic and acidic residues" evidence="1">
    <location>
        <begin position="24"/>
        <end position="41"/>
    </location>
</feature>
<dbReference type="EMBL" id="UFQT01001071">
    <property type="protein sequence ID" value="SSX28744.1"/>
    <property type="molecule type" value="Genomic_DNA"/>
</dbReference>
<dbReference type="SMART" id="SM00390">
    <property type="entry name" value="GoLoco"/>
    <property type="match status" value="1"/>
</dbReference>
<feature type="region of interest" description="Disordered" evidence="1">
    <location>
        <begin position="18"/>
        <end position="88"/>
    </location>
</feature>
<evidence type="ECO:0000313" key="2">
    <source>
        <dbReference type="EMBL" id="SSX28744.1"/>
    </source>
</evidence>
<dbReference type="Pfam" id="PF02188">
    <property type="entry name" value="GoLoco"/>
    <property type="match status" value="1"/>
</dbReference>
<sequence>MLKIQMLEQIVTNESVLEDEAVEEEQKVLEHEEQQEQERQHQALQGSLSTGASPSRRQHMGSWSNGASKENMVPPTTPTIGSSPDRLRGATQDLFELLERVQCSRLDDQRCVLPPYFSQNSQIK</sequence>
<evidence type="ECO:0000256" key="1">
    <source>
        <dbReference type="SAM" id="MobiDB-lite"/>
    </source>
</evidence>
<dbReference type="GO" id="GO:0030695">
    <property type="term" value="F:GTPase regulator activity"/>
    <property type="evidence" value="ECO:0007669"/>
    <property type="project" value="InterPro"/>
</dbReference>
<dbReference type="OMA" id="NTGRQHQ"/>
<name>A0A336MEG3_CULSO</name>
<organism evidence="2">
    <name type="scientific">Culicoides sonorensis</name>
    <name type="common">Biting midge</name>
    <dbReference type="NCBI Taxonomy" id="179676"/>
    <lineage>
        <taxon>Eukaryota</taxon>
        <taxon>Metazoa</taxon>
        <taxon>Ecdysozoa</taxon>
        <taxon>Arthropoda</taxon>
        <taxon>Hexapoda</taxon>
        <taxon>Insecta</taxon>
        <taxon>Pterygota</taxon>
        <taxon>Neoptera</taxon>
        <taxon>Endopterygota</taxon>
        <taxon>Diptera</taxon>
        <taxon>Nematocera</taxon>
        <taxon>Chironomoidea</taxon>
        <taxon>Ceratopogonidae</taxon>
        <taxon>Ceratopogoninae</taxon>
        <taxon>Culicoides</taxon>
        <taxon>Monoculicoides</taxon>
    </lineage>
</organism>
<dbReference type="PROSITE" id="PS50877">
    <property type="entry name" value="GOLOCO"/>
    <property type="match status" value="1"/>
</dbReference>
<protein>
    <submittedName>
        <fullName evidence="2">CSON000416 protein</fullName>
    </submittedName>
</protein>
<feature type="compositionally biased region" description="Polar residues" evidence="1">
    <location>
        <begin position="46"/>
        <end position="68"/>
    </location>
</feature>
<dbReference type="InterPro" id="IPR003109">
    <property type="entry name" value="GoLoco_motif"/>
</dbReference>
<gene>
    <name evidence="2" type="primary">CSON000416</name>
</gene>
<dbReference type="VEuPathDB" id="VectorBase:CSON000416"/>
<dbReference type="AlphaFoldDB" id="A0A336MEG3"/>
<proteinExistence type="predicted"/>
<reference evidence="2" key="1">
    <citation type="submission" date="2018-07" db="EMBL/GenBank/DDBJ databases">
        <authorList>
            <person name="Quirk P.G."/>
            <person name="Krulwich T.A."/>
        </authorList>
    </citation>
    <scope>NUCLEOTIDE SEQUENCE</scope>
</reference>